<dbReference type="InterPro" id="IPR048300">
    <property type="entry name" value="TACO1_YebC-like_2nd/3rd_dom"/>
</dbReference>
<keyword evidence="2 6" id="KW-0963">Cytoplasm</keyword>
<gene>
    <name evidence="9" type="ORF">CO174_02605</name>
</gene>
<dbReference type="Pfam" id="PF01709">
    <property type="entry name" value="Transcrip_reg"/>
    <property type="match status" value="1"/>
</dbReference>
<reference evidence="10" key="1">
    <citation type="submission" date="2017-09" db="EMBL/GenBank/DDBJ databases">
        <title>Depth-based differentiation of microbial function through sediment-hosted aquifers and enrichment of novel symbionts in the deep terrestrial subsurface.</title>
        <authorList>
            <person name="Probst A.J."/>
            <person name="Ladd B."/>
            <person name="Jarett J.K."/>
            <person name="Geller-Mcgrath D.E."/>
            <person name="Sieber C.M.K."/>
            <person name="Emerson J.B."/>
            <person name="Anantharaman K."/>
            <person name="Thomas B.C."/>
            <person name="Malmstrom R."/>
            <person name="Stieglmeier M."/>
            <person name="Klingl A."/>
            <person name="Woyke T."/>
            <person name="Ryan C.M."/>
            <person name="Banfield J.F."/>
        </authorList>
    </citation>
    <scope>NUCLEOTIDE SEQUENCE [LARGE SCALE GENOMIC DNA]</scope>
</reference>
<dbReference type="AlphaFoldDB" id="A0A2M7XCF3"/>
<dbReference type="InterPro" id="IPR029072">
    <property type="entry name" value="YebC-like"/>
</dbReference>
<dbReference type="GO" id="GO:0005829">
    <property type="term" value="C:cytosol"/>
    <property type="evidence" value="ECO:0007669"/>
    <property type="project" value="TreeGrafter"/>
</dbReference>
<accession>A0A2M7XCF3</accession>
<evidence type="ECO:0000313" key="9">
    <source>
        <dbReference type="EMBL" id="PJA45571.1"/>
    </source>
</evidence>
<dbReference type="PANTHER" id="PTHR12532:SF6">
    <property type="entry name" value="TRANSCRIPTIONAL REGULATORY PROTEIN YEBC-RELATED"/>
    <property type="match status" value="1"/>
</dbReference>
<proteinExistence type="inferred from homology"/>
<comment type="subcellular location">
    <subcellularLocation>
        <location evidence="6">Cytoplasm</location>
    </subcellularLocation>
</comment>
<dbReference type="InterPro" id="IPR017856">
    <property type="entry name" value="Integrase-like_N"/>
</dbReference>
<name>A0A2M7XCF3_9BACT</name>
<keyword evidence="3 6" id="KW-0805">Transcription regulation</keyword>
<evidence type="ECO:0000256" key="1">
    <source>
        <dbReference type="ARBA" id="ARBA00008724"/>
    </source>
</evidence>
<evidence type="ECO:0000259" key="8">
    <source>
        <dbReference type="Pfam" id="PF20772"/>
    </source>
</evidence>
<feature type="domain" description="TACO1/YebC-like N-terminal" evidence="8">
    <location>
        <begin position="5"/>
        <end position="77"/>
    </location>
</feature>
<dbReference type="Proteomes" id="UP000229385">
    <property type="component" value="Unassembled WGS sequence"/>
</dbReference>
<dbReference type="FunFam" id="1.10.10.200:FF:000002">
    <property type="entry name" value="Probable transcriptional regulatory protein CLM62_37755"/>
    <property type="match status" value="1"/>
</dbReference>
<comment type="similarity">
    <text evidence="1 6">Belongs to the TACO1 family.</text>
</comment>
<evidence type="ECO:0000256" key="5">
    <source>
        <dbReference type="ARBA" id="ARBA00023163"/>
    </source>
</evidence>
<dbReference type="InterPro" id="IPR049083">
    <property type="entry name" value="TACO1_YebC_N"/>
</dbReference>
<keyword evidence="5 6" id="KW-0804">Transcription</keyword>
<dbReference type="HAMAP" id="MF_00693">
    <property type="entry name" value="Transcrip_reg_TACO1"/>
    <property type="match status" value="1"/>
</dbReference>
<dbReference type="GO" id="GO:0003677">
    <property type="term" value="F:DNA binding"/>
    <property type="evidence" value="ECO:0007669"/>
    <property type="project" value="UniProtKB-UniRule"/>
</dbReference>
<protein>
    <recommendedName>
        <fullName evidence="6">Probable transcriptional regulatory protein CO174_02605</fullName>
    </recommendedName>
</protein>
<dbReference type="NCBIfam" id="NF001030">
    <property type="entry name" value="PRK00110.1"/>
    <property type="match status" value="1"/>
</dbReference>
<dbReference type="NCBIfam" id="TIGR01033">
    <property type="entry name" value="YebC/PmpR family DNA-binding transcriptional regulator"/>
    <property type="match status" value="1"/>
</dbReference>
<dbReference type="PANTHER" id="PTHR12532">
    <property type="entry name" value="TRANSLATIONAL ACTIVATOR OF CYTOCHROME C OXIDASE 1"/>
    <property type="match status" value="1"/>
</dbReference>
<evidence type="ECO:0000313" key="10">
    <source>
        <dbReference type="Proteomes" id="UP000229385"/>
    </source>
</evidence>
<dbReference type="Gene3D" id="1.10.10.200">
    <property type="match status" value="1"/>
</dbReference>
<dbReference type="EMBL" id="PFWU01000030">
    <property type="protein sequence ID" value="PJA45571.1"/>
    <property type="molecule type" value="Genomic_DNA"/>
</dbReference>
<dbReference type="Gene3D" id="3.30.70.980">
    <property type="match status" value="2"/>
</dbReference>
<dbReference type="GO" id="GO:0006355">
    <property type="term" value="P:regulation of DNA-templated transcription"/>
    <property type="evidence" value="ECO:0007669"/>
    <property type="project" value="UniProtKB-UniRule"/>
</dbReference>
<dbReference type="InterPro" id="IPR026564">
    <property type="entry name" value="Transcrip_reg_TACO1-like_dom3"/>
</dbReference>
<comment type="caution">
    <text evidence="9">The sequence shown here is derived from an EMBL/GenBank/DDBJ whole genome shotgun (WGS) entry which is preliminary data.</text>
</comment>
<evidence type="ECO:0000256" key="4">
    <source>
        <dbReference type="ARBA" id="ARBA00023125"/>
    </source>
</evidence>
<evidence type="ECO:0000256" key="2">
    <source>
        <dbReference type="ARBA" id="ARBA00022490"/>
    </source>
</evidence>
<feature type="domain" description="TACO1/YebC-like second and third" evidence="7">
    <location>
        <begin position="85"/>
        <end position="240"/>
    </location>
</feature>
<evidence type="ECO:0000256" key="6">
    <source>
        <dbReference type="HAMAP-Rule" id="MF_00693"/>
    </source>
</evidence>
<organism evidence="9 10">
    <name type="scientific">Candidatus Uhrbacteria bacterium CG_4_9_14_3_um_filter_50_9</name>
    <dbReference type="NCBI Taxonomy" id="1975035"/>
    <lineage>
        <taxon>Bacteria</taxon>
        <taxon>Candidatus Uhriibacteriota</taxon>
    </lineage>
</organism>
<dbReference type="Pfam" id="PF20772">
    <property type="entry name" value="TACO1_YebC_N"/>
    <property type="match status" value="1"/>
</dbReference>
<keyword evidence="4 6" id="KW-0238">DNA-binding</keyword>
<evidence type="ECO:0000256" key="3">
    <source>
        <dbReference type="ARBA" id="ARBA00023015"/>
    </source>
</evidence>
<dbReference type="SUPFAM" id="SSF75625">
    <property type="entry name" value="YebC-like"/>
    <property type="match status" value="1"/>
</dbReference>
<sequence>MSGHSKWHNIQKKKGAADAKRGSLFTKLAKAITIAAKSGGGGDPEFNFQLRVATDAAKAANMPKDNIDRAVKRGTGEGDDGGQIEEVVYEGFGPGGVALLIQCLTDNRNRSNAEVRTVMNKNGGNPGEQGSVMWMFQHKGVVTIADPSTILDRDQFELAVIDAGAEDLEESEGVVQILSAVSDLKKVMDAVEAFGIKPDGVDLEYRAKDEIPLIADDHNKLEKLVELLEELDDVDTVFTNEA</sequence>
<evidence type="ECO:0000259" key="7">
    <source>
        <dbReference type="Pfam" id="PF01709"/>
    </source>
</evidence>
<dbReference type="InterPro" id="IPR002876">
    <property type="entry name" value="Transcrip_reg_TACO1-like"/>
</dbReference>
<dbReference type="NCBIfam" id="NF009044">
    <property type="entry name" value="PRK12378.1"/>
    <property type="match status" value="1"/>
</dbReference>